<organism evidence="3 4">
    <name type="scientific">Cupriavidus necator</name>
    <name type="common">Alcaligenes eutrophus</name>
    <name type="synonym">Ralstonia eutropha</name>
    <dbReference type="NCBI Taxonomy" id="106590"/>
    <lineage>
        <taxon>Bacteria</taxon>
        <taxon>Pseudomonadati</taxon>
        <taxon>Pseudomonadota</taxon>
        <taxon>Betaproteobacteria</taxon>
        <taxon>Burkholderiales</taxon>
        <taxon>Burkholderiaceae</taxon>
        <taxon>Cupriavidus</taxon>
    </lineage>
</organism>
<dbReference type="AlphaFoldDB" id="A0A1U9V4U3"/>
<dbReference type="GO" id="GO:0006281">
    <property type="term" value="P:DNA repair"/>
    <property type="evidence" value="ECO:0007669"/>
    <property type="project" value="InterPro"/>
</dbReference>
<evidence type="ECO:0000313" key="3">
    <source>
        <dbReference type="EMBL" id="AQV99405.1"/>
    </source>
</evidence>
<dbReference type="Pfam" id="PF00817">
    <property type="entry name" value="IMS"/>
    <property type="match status" value="1"/>
</dbReference>
<evidence type="ECO:0000259" key="2">
    <source>
        <dbReference type="Pfam" id="PF00817"/>
    </source>
</evidence>
<dbReference type="Proteomes" id="UP000189627">
    <property type="component" value="Plasmid pENH92"/>
</dbReference>
<dbReference type="EMBL" id="CP017759">
    <property type="protein sequence ID" value="AQV99405.1"/>
    <property type="molecule type" value="Genomic_DNA"/>
</dbReference>
<dbReference type="SUPFAM" id="SSF56672">
    <property type="entry name" value="DNA/RNA polymerases"/>
    <property type="match status" value="1"/>
</dbReference>
<dbReference type="CDD" id="cd03468">
    <property type="entry name" value="PolY_like"/>
    <property type="match status" value="1"/>
</dbReference>
<dbReference type="InterPro" id="IPR043502">
    <property type="entry name" value="DNA/RNA_pol_sf"/>
</dbReference>
<keyword evidence="3" id="KW-0614">Plasmid</keyword>
<name>A0A1U9V4U3_CUPNE</name>
<dbReference type="InterPro" id="IPR001126">
    <property type="entry name" value="UmuC"/>
</dbReference>
<keyword evidence="1" id="KW-0227">DNA damage</keyword>
<accession>A0A1U9V4U3</accession>
<protein>
    <submittedName>
        <fullName evidence="3">DNA polymerase</fullName>
    </submittedName>
</protein>
<proteinExistence type="predicted"/>
<dbReference type="KEGG" id="cuh:BJN34_36645"/>
<dbReference type="RefSeq" id="WP_078201795.1">
    <property type="nucleotide sequence ID" value="NZ_CP017759.1"/>
</dbReference>
<reference evidence="4" key="1">
    <citation type="submission" date="2017-02" db="EMBL/GenBank/DDBJ databases">
        <title>Complete genome sequence of Cupriavidus necator strain NH9, a 3-chlorobenzoate degrader.</title>
        <authorList>
            <person name="Moriuchi R."/>
            <person name="Dohra H."/>
            <person name="Ogawa N."/>
        </authorList>
    </citation>
    <scope>NUCLEOTIDE SEQUENCE [LARGE SCALE GENOMIC DNA]</scope>
    <source>
        <strain evidence="4">NH9</strain>
        <plasmid evidence="4">penh92</plasmid>
    </source>
</reference>
<feature type="domain" description="UmuC" evidence="2">
    <location>
        <begin position="26"/>
        <end position="146"/>
    </location>
</feature>
<evidence type="ECO:0000256" key="1">
    <source>
        <dbReference type="ARBA" id="ARBA00022763"/>
    </source>
</evidence>
<gene>
    <name evidence="3" type="ORF">BJN34_36645</name>
</gene>
<evidence type="ECO:0000313" key="4">
    <source>
        <dbReference type="Proteomes" id="UP000189627"/>
    </source>
</evidence>
<geneLocation type="plasmid" evidence="4">
    <name>penh92</name>
</geneLocation>
<dbReference type="OrthoDB" id="625722at2"/>
<dbReference type="InterPro" id="IPR050356">
    <property type="entry name" value="SulA_CellDiv_inhibitor"/>
</dbReference>
<dbReference type="PANTHER" id="PTHR35369">
    <property type="entry name" value="BLR3025 PROTEIN-RELATED"/>
    <property type="match status" value="1"/>
</dbReference>
<sequence>MLRLWICLRLSSLPLEVFRPNWSTELAVAVLDKERVHMASPLAIAAGVKPAMRRGGVQTIAPQTILFDRDGCAELAALERVTMAMLQFSPNVATSEEAAVLVDISTTLRLFGGVRKLRQRMLAAVRAMGFSPVAGCAPTAEGAWLLARSGGGTALSMPTLVRTLVGMPVAILPAARPFDEWLDGLGCRTLGDLRRLPRAGLQRRCGAAILEALDRAHGEAPEVFEWVEAPPSFDAAVDLPDRMENAESALAYLRGLLVQMVGWLTARHLAIKRFGVELRHERGRAAIAPTKIEIALAEPNWHEEHLVRLLKERLTRLTVEAPMIAVAVSAIETEPVAPPSDSLFPEPGGTPADHARLLELLVARLGADNVRQPCLRADYRPEVANSWQPATHKPPSATLPPGLPRPVWLLGKPVPLIERDHRPFYGSPLRIVSPPERIESGWWGGQLVTRDYFVAEAKDHTCYWIFQERMGSREGDEARWYLHGLFG</sequence>
<dbReference type="PANTHER" id="PTHR35369:SF2">
    <property type="entry name" value="BLR3025 PROTEIN"/>
    <property type="match status" value="1"/>
</dbReference>